<gene>
    <name evidence="2" type="ORF">g.7395</name>
</gene>
<organism evidence="2">
    <name type="scientific">Clastoptera arizonana</name>
    <name type="common">Arizona spittle bug</name>
    <dbReference type="NCBI Taxonomy" id="38151"/>
    <lineage>
        <taxon>Eukaryota</taxon>
        <taxon>Metazoa</taxon>
        <taxon>Ecdysozoa</taxon>
        <taxon>Arthropoda</taxon>
        <taxon>Hexapoda</taxon>
        <taxon>Insecta</taxon>
        <taxon>Pterygota</taxon>
        <taxon>Neoptera</taxon>
        <taxon>Paraneoptera</taxon>
        <taxon>Hemiptera</taxon>
        <taxon>Auchenorrhyncha</taxon>
        <taxon>Cercopoidea</taxon>
        <taxon>Clastopteridae</taxon>
        <taxon>Clastoptera</taxon>
    </lineage>
</organism>
<dbReference type="InterPro" id="IPR038914">
    <property type="entry name" value="DCAF15"/>
</dbReference>
<dbReference type="PANTHER" id="PTHR28541">
    <property type="entry name" value="DDB1- AND CUL4-ASSOCIATED FACTOR 15"/>
    <property type="match status" value="1"/>
</dbReference>
<dbReference type="GO" id="GO:0016567">
    <property type="term" value="P:protein ubiquitination"/>
    <property type="evidence" value="ECO:0007669"/>
    <property type="project" value="InterPro"/>
</dbReference>
<dbReference type="InterPro" id="IPR047319">
    <property type="entry name" value="DCAF15_C"/>
</dbReference>
<dbReference type="AlphaFoldDB" id="A0A1B6E7W5"/>
<dbReference type="CDD" id="cd20917">
    <property type="entry name" value="DCAF15-NTD"/>
    <property type="match status" value="1"/>
</dbReference>
<feature type="domain" description="DDB1- and CUL4-associated factor 15 WD40 repeat-containing" evidence="1">
    <location>
        <begin position="34"/>
        <end position="240"/>
    </location>
</feature>
<dbReference type="PANTHER" id="PTHR28541:SF1">
    <property type="entry name" value="DDB1- AND CUL4-ASSOCIATED FACTOR 15"/>
    <property type="match status" value="1"/>
</dbReference>
<dbReference type="InterPro" id="IPR032734">
    <property type="entry name" value="DCAF15_WD40"/>
</dbReference>
<evidence type="ECO:0000259" key="1">
    <source>
        <dbReference type="Pfam" id="PF14939"/>
    </source>
</evidence>
<dbReference type="GO" id="GO:0080008">
    <property type="term" value="C:Cul4-RING E3 ubiquitin ligase complex"/>
    <property type="evidence" value="ECO:0007669"/>
    <property type="project" value="TreeGrafter"/>
</dbReference>
<protein>
    <recommendedName>
        <fullName evidence="1">DDB1- and CUL4-associated factor 15 WD40 repeat-containing domain-containing protein</fullName>
    </recommendedName>
</protein>
<reference evidence="2" key="1">
    <citation type="submission" date="2015-12" db="EMBL/GenBank/DDBJ databases">
        <title>De novo transcriptome assembly of four potential Pierce s Disease insect vectors from Arizona vineyards.</title>
        <authorList>
            <person name="Tassone E.E."/>
        </authorList>
    </citation>
    <scope>NUCLEOTIDE SEQUENCE</scope>
</reference>
<dbReference type="CDD" id="cd20913">
    <property type="entry name" value="DCAF15-CTD"/>
    <property type="match status" value="1"/>
</dbReference>
<dbReference type="EMBL" id="GEDC01003303">
    <property type="protein sequence ID" value="JAS33995.1"/>
    <property type="molecule type" value="Transcribed_RNA"/>
</dbReference>
<accession>A0A1B6E7W5</accession>
<sequence>MLQGSRKHHLLLKLYNREVWSSFFPHRISSFNRARQLFQTIPDRLMFYLKDILQKIGNHVFIGTTQCGQFLITYSYGIDQTANFKYRLHWWAFRPGAPAHKVAEVQLFDNPDISSALTIGIAQWPKVNDRLVAYGYCYNHDNEEEQESECRRYYMTITTLPSLHNCRDCRMVAASFDEEDMAANWDSCVGLSCLKHGLTVHTLFEVAPPYPLFDIQIAMKSTNCIIVNTGNFLHVLIVDLEYPNSKIKSHCDNIVPGDIKHRLEESLASLYYISPWAVDVSYKMERHKSYSDTASESGSDIIESSPHAKMLSEAASLCLEPAFTKHIQKFDVKPLTMDWLTKITDLAEKVYAFKDSDDGCEPKFKWYCRRRLADKMYEFCSDDEDMENIQPSAQSPRCHFTPSLLQIRETFCERITKSQESEKVSENSILEKHGIQNRDYVKISSSEYEFVNIKPSISKQDCEINIMNRNVLDYREKEKEINLVNKQKLNQIVINPIGKGVKNCDHQYKRVTLGDKYNDTSLASIKLESNDMPECVTSKKMCNPHKSENIAISVTENLSPKLLTELTLKTDDVTTKHVNPDLNAIIADWEVDSLSPKSDYVTRSKENKNEVIQRFLELIPGMSSKYIRPFNKTSLTINSSQSYFCGHDIEGYSHSIITSEDSKQRTLLRVALKPCNRIKRKKKENSYFKTTSKEKKVKVQKEMVFGRQEIPGCSVQFDRRYIEQDGEIISTTTEIEDDDTGTGYHCALPLSVHGSAYSQLQMITNHKIGKLSTSCGLVRQTTLDIEQVCFKAADIICNCEGYKFWFCSDYDVEIIDVCPLNGDILALVCMRVNAENKWSRPGKRDNMIGWVDPRAFYICQCVVIWNPEQDKCWLEVYSPPTEGPLPSARYEATIIKSKLPPGSMFTLPMDPPMRSFIHNMWAGDRMLVASLEVIRDHMNLIGFRLLRNEGMMQVIRDQ</sequence>
<dbReference type="Pfam" id="PF14939">
    <property type="entry name" value="DCAF15_WD40"/>
    <property type="match status" value="1"/>
</dbReference>
<proteinExistence type="predicted"/>
<name>A0A1B6E7W5_9HEMI</name>
<evidence type="ECO:0000313" key="2">
    <source>
        <dbReference type="EMBL" id="JAS33995.1"/>
    </source>
</evidence>